<dbReference type="RefSeq" id="WP_147295863.1">
    <property type="nucleotide sequence ID" value="NZ_NOJY02000108.1"/>
</dbReference>
<accession>A0A371IXF0</accession>
<keyword evidence="1" id="KW-0175">Coiled coil</keyword>
<keyword evidence="3" id="KW-1185">Reference proteome</keyword>
<feature type="non-terminal residue" evidence="2">
    <location>
        <position position="433"/>
    </location>
</feature>
<feature type="coiled-coil region" evidence="1">
    <location>
        <begin position="52"/>
        <end position="86"/>
    </location>
</feature>
<protein>
    <submittedName>
        <fullName evidence="2">Uncharacterized protein</fullName>
    </submittedName>
</protein>
<sequence length="433" mass="49327">MKKELLQCIIITIITVISSTIRSESLVISEGIKKIETKDWLRTKEIYEVDSEKKLNSELNFMNENINGLEDKVQGVNGLIQELNGKRIVRGLDDVKLIEGNEYTEGGKILRIGDIHKYNNYNISKASLYSWLDPNQTVFNENNMYSWIHNYTNGGNPATEWRLLRGNFTLEKEELNSLKNKEINIILGIDTPNGFEPVLPFKNIVNVFVNGNMTPINYASQSNRGLTIDNITQTYQTMNYTSENLMNENYCNKEYHDSLSSHTDSYHVHLNTYLKDSKIVNGDIYKYINKNNSEAVNTIEILVGQLSTSSGGISKLDVFLVERPNLEIKCIPYIKNDNNENVYLLNDEKVSLGDKVFYRIEVHNNSEHINISYPKITTEIKTTPKEIFEINSKEITITRSGVTSSVNNANVYIDGSKDPHNNGLGALENYIDP</sequence>
<comment type="caution">
    <text evidence="2">The sequence shown here is derived from an EMBL/GenBank/DDBJ whole genome shotgun (WGS) entry which is preliminary data.</text>
</comment>
<dbReference type="AlphaFoldDB" id="A0A371IXF0"/>
<proteinExistence type="predicted"/>
<evidence type="ECO:0000256" key="1">
    <source>
        <dbReference type="SAM" id="Coils"/>
    </source>
</evidence>
<evidence type="ECO:0000313" key="3">
    <source>
        <dbReference type="Proteomes" id="UP000215694"/>
    </source>
</evidence>
<gene>
    <name evidence="2" type="ORF">CHL78_019620</name>
</gene>
<reference evidence="2 3" key="1">
    <citation type="journal article" date="2017" name="Genome Announc.">
        <title>Draft Genome Sequence of Romboutsia weinsteinii sp. nov. Strain CCRI-19649(T) Isolated from Surface Water.</title>
        <authorList>
            <person name="Maheux A.F."/>
            <person name="Boudreau D.K."/>
            <person name="Berube E."/>
            <person name="Boissinot M."/>
            <person name="Cantin P."/>
            <person name="Raymond F."/>
            <person name="Corbeil J."/>
            <person name="Omar R.F."/>
            <person name="Bergeron M.G."/>
        </authorList>
    </citation>
    <scope>NUCLEOTIDE SEQUENCE [LARGE SCALE GENOMIC DNA]</scope>
    <source>
        <strain evidence="2 3">CCRI-19649</strain>
    </source>
</reference>
<dbReference type="Proteomes" id="UP000215694">
    <property type="component" value="Unassembled WGS sequence"/>
</dbReference>
<dbReference type="EMBL" id="NOJY02000108">
    <property type="protein sequence ID" value="RDY25165.1"/>
    <property type="molecule type" value="Genomic_DNA"/>
</dbReference>
<evidence type="ECO:0000313" key="2">
    <source>
        <dbReference type="EMBL" id="RDY25165.1"/>
    </source>
</evidence>
<organism evidence="2 3">
    <name type="scientific">Romboutsia weinsteinii</name>
    <dbReference type="NCBI Taxonomy" id="2020949"/>
    <lineage>
        <taxon>Bacteria</taxon>
        <taxon>Bacillati</taxon>
        <taxon>Bacillota</taxon>
        <taxon>Clostridia</taxon>
        <taxon>Peptostreptococcales</taxon>
        <taxon>Peptostreptococcaceae</taxon>
        <taxon>Romboutsia</taxon>
    </lineage>
</organism>
<dbReference type="OrthoDB" id="1743603at2"/>
<name>A0A371IXF0_9FIRM</name>